<evidence type="ECO:0000313" key="2">
    <source>
        <dbReference type="Proteomes" id="UP000255129"/>
    </source>
</evidence>
<dbReference type="AlphaFoldDB" id="A0A379G0N8"/>
<reference evidence="1 2" key="1">
    <citation type="submission" date="2018-06" db="EMBL/GenBank/DDBJ databases">
        <authorList>
            <consortium name="Pathogen Informatics"/>
            <person name="Doyle S."/>
        </authorList>
    </citation>
    <scope>NUCLEOTIDE SEQUENCE [LARGE SCALE GENOMIC DNA]</scope>
    <source>
        <strain evidence="1 2">NCTC12026</strain>
    </source>
</reference>
<accession>A0A379G0N8</accession>
<protein>
    <submittedName>
        <fullName evidence="1">Uncharacterized protein</fullName>
    </submittedName>
</protein>
<gene>
    <name evidence="1" type="ORF">NCTC12026_00815</name>
</gene>
<dbReference type="EMBL" id="UGUA01000002">
    <property type="protein sequence ID" value="SUC34471.1"/>
    <property type="molecule type" value="Genomic_DNA"/>
</dbReference>
<name>A0A379G0N8_9GAMM</name>
<organism evidence="1 2">
    <name type="scientific">Providencia rustigianii</name>
    <dbReference type="NCBI Taxonomy" id="158850"/>
    <lineage>
        <taxon>Bacteria</taxon>
        <taxon>Pseudomonadati</taxon>
        <taxon>Pseudomonadota</taxon>
        <taxon>Gammaproteobacteria</taxon>
        <taxon>Enterobacterales</taxon>
        <taxon>Morganellaceae</taxon>
        <taxon>Providencia</taxon>
    </lineage>
</organism>
<evidence type="ECO:0000313" key="1">
    <source>
        <dbReference type="EMBL" id="SUC34471.1"/>
    </source>
</evidence>
<proteinExistence type="predicted"/>
<dbReference type="Proteomes" id="UP000255129">
    <property type="component" value="Unassembled WGS sequence"/>
</dbReference>
<sequence>MVNNLMNIFSSRITGKTSLIDAVAKKKNNEKITDKSLRKISEIIIGMKNSYSEYDFKIQIESARSELFSFKNHGVASKIDKVLSIPMCISNMGAEALAKPKTTLANQSEANYNFSHKTEKLYSSLTSLNKKNISHIQPEHTLEDIVIIKKDNDTVSNKTVNEIISRVDRVIDGKTKIEAVKIIEDIQNIVVDNQLKAKSHNKIISGLNNKLCEVNRRDEIKPQLVTLESPQKNLVRKISEPEEYFPSLDIIKTILLANLESLHISSKEINKVSEHINKLENMIIPDELTIRIHYVTKLIKTEGNFLSKKQVGNYLIDKLSLSAENIKLAARNLLML</sequence>